<dbReference type="PANTHER" id="PTHR30055">
    <property type="entry name" value="HTH-TYPE TRANSCRIPTIONAL REGULATOR RUTR"/>
    <property type="match status" value="1"/>
</dbReference>
<keyword evidence="1" id="KW-0678">Repressor</keyword>
<feature type="DNA-binding region" description="H-T-H motif" evidence="5">
    <location>
        <begin position="50"/>
        <end position="69"/>
    </location>
</feature>
<keyword evidence="8" id="KW-1185">Reference proteome</keyword>
<dbReference type="InterPro" id="IPR036271">
    <property type="entry name" value="Tet_transcr_reg_TetR-rel_C_sf"/>
</dbReference>
<dbReference type="GO" id="GO:0000976">
    <property type="term" value="F:transcription cis-regulatory region binding"/>
    <property type="evidence" value="ECO:0007669"/>
    <property type="project" value="TreeGrafter"/>
</dbReference>
<evidence type="ECO:0000256" key="4">
    <source>
        <dbReference type="ARBA" id="ARBA00023163"/>
    </source>
</evidence>
<dbReference type="InterPro" id="IPR001647">
    <property type="entry name" value="HTH_TetR"/>
</dbReference>
<dbReference type="Gene3D" id="1.10.10.60">
    <property type="entry name" value="Homeodomain-like"/>
    <property type="match status" value="1"/>
</dbReference>
<dbReference type="Pfam" id="PF02909">
    <property type="entry name" value="TetR_C_1"/>
    <property type="match status" value="1"/>
</dbReference>
<evidence type="ECO:0000256" key="2">
    <source>
        <dbReference type="ARBA" id="ARBA00023015"/>
    </source>
</evidence>
<keyword evidence="3 5" id="KW-0238">DNA-binding</keyword>
<dbReference type="InterPro" id="IPR003012">
    <property type="entry name" value="Tet_transcr_reg_TetR"/>
</dbReference>
<evidence type="ECO:0000313" key="8">
    <source>
        <dbReference type="Proteomes" id="UP000323454"/>
    </source>
</evidence>
<dbReference type="GO" id="GO:0046677">
    <property type="term" value="P:response to antibiotic"/>
    <property type="evidence" value="ECO:0007669"/>
    <property type="project" value="InterPro"/>
</dbReference>
<evidence type="ECO:0000256" key="3">
    <source>
        <dbReference type="ARBA" id="ARBA00023125"/>
    </source>
</evidence>
<name>A0A5B2WUB2_9PSEU</name>
<dbReference type="AlphaFoldDB" id="A0A5B2WUB2"/>
<reference evidence="7 8" key="2">
    <citation type="submission" date="2019-09" db="EMBL/GenBank/DDBJ databases">
        <authorList>
            <person name="Jin C."/>
        </authorList>
    </citation>
    <scope>NUCLEOTIDE SEQUENCE [LARGE SCALE GENOMIC DNA]</scope>
    <source>
        <strain evidence="7 8">AN110305</strain>
    </source>
</reference>
<dbReference type="PANTHER" id="PTHR30055:SF151">
    <property type="entry name" value="TRANSCRIPTIONAL REGULATORY PROTEIN"/>
    <property type="match status" value="1"/>
</dbReference>
<dbReference type="InterPro" id="IPR004111">
    <property type="entry name" value="Repressor_TetR_C"/>
</dbReference>
<dbReference type="SUPFAM" id="SSF48498">
    <property type="entry name" value="Tetracyclin repressor-like, C-terminal domain"/>
    <property type="match status" value="1"/>
</dbReference>
<dbReference type="PROSITE" id="PS50977">
    <property type="entry name" value="HTH_TETR_2"/>
    <property type="match status" value="1"/>
</dbReference>
<dbReference type="GO" id="GO:0003700">
    <property type="term" value="F:DNA-binding transcription factor activity"/>
    <property type="evidence" value="ECO:0007669"/>
    <property type="project" value="TreeGrafter"/>
</dbReference>
<dbReference type="SUPFAM" id="SSF46689">
    <property type="entry name" value="Homeodomain-like"/>
    <property type="match status" value="1"/>
</dbReference>
<proteinExistence type="predicted"/>
<gene>
    <name evidence="7" type="ORF">F0L68_30845</name>
</gene>
<dbReference type="Proteomes" id="UP000323454">
    <property type="component" value="Unassembled WGS sequence"/>
</dbReference>
<evidence type="ECO:0000256" key="5">
    <source>
        <dbReference type="PROSITE-ProRule" id="PRU00335"/>
    </source>
</evidence>
<dbReference type="PRINTS" id="PR00400">
    <property type="entry name" value="TETREPRESSOR"/>
</dbReference>
<accession>A0A5B2WUB2</accession>
<dbReference type="InterPro" id="IPR050109">
    <property type="entry name" value="HTH-type_TetR-like_transc_reg"/>
</dbReference>
<evidence type="ECO:0000259" key="6">
    <source>
        <dbReference type="PROSITE" id="PS50977"/>
    </source>
</evidence>
<keyword evidence="4" id="KW-0804">Transcription</keyword>
<evidence type="ECO:0000313" key="7">
    <source>
        <dbReference type="EMBL" id="KAA2254322.1"/>
    </source>
</evidence>
<comment type="caution">
    <text evidence="7">The sequence shown here is derived from an EMBL/GenBank/DDBJ whole genome shotgun (WGS) entry which is preliminary data.</text>
</comment>
<sequence length="234" mass="25462">MVEKWTDPVASSIWLATPKPAGQQHPGLSRELIVRTAIEVLDANGLAALSMRKLAAQLDAAPMSLYWHVPTKSALLELAMDSALGEIGPPADGEWTDQVRALSREFLDVTRRHTWLSHLLGRYPNFGPNALTYSDNLLAVLRKGLPDDVIGGALGLLFSFMLGVAAGESQWAEDNRGHEPGLAELAETWRPRIAEMVADYPNVAKHVADTEGSGNDDTFEFGIDRILLGLAVEK</sequence>
<dbReference type="Gene3D" id="1.10.357.10">
    <property type="entry name" value="Tetracycline Repressor, domain 2"/>
    <property type="match status" value="1"/>
</dbReference>
<dbReference type="Pfam" id="PF00440">
    <property type="entry name" value="TetR_N"/>
    <property type="match status" value="1"/>
</dbReference>
<organism evidence="7 8">
    <name type="scientific">Solihabitans fulvus</name>
    <dbReference type="NCBI Taxonomy" id="1892852"/>
    <lineage>
        <taxon>Bacteria</taxon>
        <taxon>Bacillati</taxon>
        <taxon>Actinomycetota</taxon>
        <taxon>Actinomycetes</taxon>
        <taxon>Pseudonocardiales</taxon>
        <taxon>Pseudonocardiaceae</taxon>
        <taxon>Solihabitans</taxon>
    </lineage>
</organism>
<protein>
    <submittedName>
        <fullName evidence="7">TetR/AcrR family transcriptional regulator</fullName>
    </submittedName>
</protein>
<keyword evidence="2" id="KW-0805">Transcription regulation</keyword>
<feature type="domain" description="HTH tetR-type" evidence="6">
    <location>
        <begin position="27"/>
        <end position="87"/>
    </location>
</feature>
<dbReference type="EMBL" id="VUOB01000062">
    <property type="protein sequence ID" value="KAA2254322.1"/>
    <property type="molecule type" value="Genomic_DNA"/>
</dbReference>
<reference evidence="7 8" key="1">
    <citation type="submission" date="2019-09" db="EMBL/GenBank/DDBJ databases">
        <title>Goodfellowia gen. nov., a new genus of the Pseudonocardineae related to Actinoalloteichus, containing Goodfellowia coeruleoviolacea gen. nov., comb. nov. gen. nov., comb. nov.</title>
        <authorList>
            <person name="Labeda D."/>
        </authorList>
    </citation>
    <scope>NUCLEOTIDE SEQUENCE [LARGE SCALE GENOMIC DNA]</scope>
    <source>
        <strain evidence="7 8">AN110305</strain>
    </source>
</reference>
<dbReference type="InterPro" id="IPR009057">
    <property type="entry name" value="Homeodomain-like_sf"/>
</dbReference>
<dbReference type="GO" id="GO:0045892">
    <property type="term" value="P:negative regulation of DNA-templated transcription"/>
    <property type="evidence" value="ECO:0007669"/>
    <property type="project" value="InterPro"/>
</dbReference>
<evidence type="ECO:0000256" key="1">
    <source>
        <dbReference type="ARBA" id="ARBA00022491"/>
    </source>
</evidence>